<feature type="transmembrane region" description="Helical" evidence="6">
    <location>
        <begin position="173"/>
        <end position="203"/>
    </location>
</feature>
<protein>
    <submittedName>
        <fullName evidence="7">Metal ABC transporter permease</fullName>
    </submittedName>
</protein>
<keyword evidence="8" id="KW-1185">Reference proteome</keyword>
<proteinExistence type="inferred from homology"/>
<feature type="transmembrane region" description="Helical" evidence="6">
    <location>
        <begin position="246"/>
        <end position="266"/>
    </location>
</feature>
<evidence type="ECO:0000313" key="7">
    <source>
        <dbReference type="EMBL" id="MCZ0860537.1"/>
    </source>
</evidence>
<evidence type="ECO:0000256" key="1">
    <source>
        <dbReference type="ARBA" id="ARBA00004141"/>
    </source>
</evidence>
<keyword evidence="4 6" id="KW-1133">Transmembrane helix</keyword>
<evidence type="ECO:0000256" key="4">
    <source>
        <dbReference type="ARBA" id="ARBA00022989"/>
    </source>
</evidence>
<comment type="subcellular location">
    <subcellularLocation>
        <location evidence="1">Membrane</location>
        <topology evidence="1">Multi-pass membrane protein</topology>
    </subcellularLocation>
</comment>
<dbReference type="InterPro" id="IPR001626">
    <property type="entry name" value="ABC_TroCD"/>
</dbReference>
<evidence type="ECO:0000313" key="8">
    <source>
        <dbReference type="Proteomes" id="UP001141422"/>
    </source>
</evidence>
<comment type="similarity">
    <text evidence="2">Belongs to the ABC-3 integral membrane protein family.</text>
</comment>
<name>A0ABT4IFM6_9EURY</name>
<organism evidence="7 8">
    <name type="scientific">Methanocorpusculum petauri</name>
    <dbReference type="NCBI Taxonomy" id="3002863"/>
    <lineage>
        <taxon>Archaea</taxon>
        <taxon>Methanobacteriati</taxon>
        <taxon>Methanobacteriota</taxon>
        <taxon>Stenosarchaea group</taxon>
        <taxon>Methanomicrobia</taxon>
        <taxon>Methanomicrobiales</taxon>
        <taxon>Methanocorpusculaceae</taxon>
        <taxon>Methanocorpusculum</taxon>
    </lineage>
</organism>
<reference evidence="7" key="1">
    <citation type="submission" date="2022-12" db="EMBL/GenBank/DDBJ databases">
        <title>Isolation and characterisation of novel Methanocorpusculum spp. from native Australian herbivores indicates the genus is ancestrally host-associated.</title>
        <authorList>
            <person name="Volmer J.G."/>
            <person name="Soo R.M."/>
            <person name="Evans P.N."/>
            <person name="Hoedt E.C."/>
            <person name="Astorga Alsina A.L."/>
            <person name="Woodcroft B.J."/>
            <person name="Tyson G.W."/>
            <person name="Hugenholtz P."/>
            <person name="Morrison M."/>
        </authorList>
    </citation>
    <scope>NUCLEOTIDE SEQUENCE</scope>
    <source>
        <strain evidence="7">MG</strain>
    </source>
</reference>
<feature type="transmembrane region" description="Helical" evidence="6">
    <location>
        <begin position="215"/>
        <end position="240"/>
    </location>
</feature>
<dbReference type="PANTHER" id="PTHR30477">
    <property type="entry name" value="ABC-TRANSPORTER METAL-BINDING PROTEIN"/>
    <property type="match status" value="1"/>
</dbReference>
<keyword evidence="5 6" id="KW-0472">Membrane</keyword>
<feature type="transmembrane region" description="Helical" evidence="6">
    <location>
        <begin position="12"/>
        <end position="33"/>
    </location>
</feature>
<keyword evidence="3 6" id="KW-0812">Transmembrane</keyword>
<dbReference type="InterPro" id="IPR037294">
    <property type="entry name" value="ABC_BtuC-like"/>
</dbReference>
<dbReference type="EMBL" id="JAPTGB010000008">
    <property type="protein sequence ID" value="MCZ0860537.1"/>
    <property type="molecule type" value="Genomic_DNA"/>
</dbReference>
<feature type="transmembrane region" description="Helical" evidence="6">
    <location>
        <begin position="53"/>
        <end position="77"/>
    </location>
</feature>
<evidence type="ECO:0000256" key="5">
    <source>
        <dbReference type="ARBA" id="ARBA00023136"/>
    </source>
</evidence>
<comment type="caution">
    <text evidence="7">The sequence shown here is derived from an EMBL/GenBank/DDBJ whole genome shotgun (WGS) entry which is preliminary data.</text>
</comment>
<dbReference type="Proteomes" id="UP001141422">
    <property type="component" value="Unassembled WGS sequence"/>
</dbReference>
<feature type="transmembrane region" description="Helical" evidence="6">
    <location>
        <begin position="89"/>
        <end position="108"/>
    </location>
</feature>
<dbReference type="SUPFAM" id="SSF81345">
    <property type="entry name" value="ABC transporter involved in vitamin B12 uptake, BtuC"/>
    <property type="match status" value="1"/>
</dbReference>
<evidence type="ECO:0000256" key="6">
    <source>
        <dbReference type="SAM" id="Phobius"/>
    </source>
</evidence>
<dbReference type="PANTHER" id="PTHR30477:SF18">
    <property type="entry name" value="METAL TRANSPORT SYSTEM MEMBRANE PROTEIN CT_417-RELATED"/>
    <property type="match status" value="1"/>
</dbReference>
<evidence type="ECO:0000256" key="3">
    <source>
        <dbReference type="ARBA" id="ARBA00022692"/>
    </source>
</evidence>
<evidence type="ECO:0000256" key="2">
    <source>
        <dbReference type="ARBA" id="ARBA00008034"/>
    </source>
</evidence>
<dbReference type="Gene3D" id="1.10.3470.10">
    <property type="entry name" value="ABC transporter involved in vitamin B12 uptake, BtuC"/>
    <property type="match status" value="1"/>
</dbReference>
<feature type="transmembrane region" description="Helical" evidence="6">
    <location>
        <begin position="120"/>
        <end position="153"/>
    </location>
</feature>
<dbReference type="RefSeq" id="WP_268924753.1">
    <property type="nucleotide sequence ID" value="NZ_JAPTGB010000008.1"/>
</dbReference>
<gene>
    <name evidence="7" type="ORF">O0S10_04735</name>
</gene>
<dbReference type="Pfam" id="PF00950">
    <property type="entry name" value="ABC-3"/>
    <property type="match status" value="1"/>
</dbReference>
<sequence length="275" mass="28795">MTDLLSYVFMQHAFLAAALASVVCGIIGSYIIVRQMTAVSGGISHATFGGVGLGYLLGFSPLAGAAGFAVCAAVVMGVLKEYAHQKVDMLIGAVWAVGMALGVLFVALTPGYVPDIESYLFGNILLVTSGDLVVAGVLAAVITMVVVLLYQPLLAVTFDEEYARVLNLPVKMLNLILLILIALAVVMLIQVVGIILVIALLTLPAASCRMLTSRLWVMMAGSVVVCLVVSFGGILLSYFWNIPSGATITLVAAVVFGIVLGMQRCVKGRRRGISG</sequence>
<accession>A0ABT4IFM6</accession>